<comment type="caution">
    <text evidence="1">The sequence shown here is derived from an EMBL/GenBank/DDBJ whole genome shotgun (WGS) entry which is preliminary data.</text>
</comment>
<dbReference type="RefSeq" id="WP_179914415.1">
    <property type="nucleotide sequence ID" value="NZ_JACBYE010000060.1"/>
</dbReference>
<protein>
    <submittedName>
        <fullName evidence="1">Uncharacterized protein</fullName>
    </submittedName>
</protein>
<gene>
    <name evidence="1" type="ORF">HZZ10_16945</name>
</gene>
<organism evidence="1 2">
    <name type="scientific">Sanguibacter inulinus</name>
    <dbReference type="NCBI Taxonomy" id="60922"/>
    <lineage>
        <taxon>Bacteria</taxon>
        <taxon>Bacillati</taxon>
        <taxon>Actinomycetota</taxon>
        <taxon>Actinomycetes</taxon>
        <taxon>Micrococcales</taxon>
        <taxon>Sanguibacteraceae</taxon>
        <taxon>Sanguibacter</taxon>
    </lineage>
</organism>
<evidence type="ECO:0000313" key="2">
    <source>
        <dbReference type="Proteomes" id="UP000561011"/>
    </source>
</evidence>
<keyword evidence="2" id="KW-1185">Reference proteome</keyword>
<name>A0A853EX82_9MICO</name>
<sequence length="275" mass="29624">MTAVQALDYPFESDPSYAVRVGNLQTRLINECVATQGIPVPIVGDLPLENASVAVSPSRLWLVPGDDYGVSAALYDPKVLAQLRSTPEPQEAEGTAAEDEAYYQAVYGPEDERIDFPIGDDGTASVPVGGCFGQATETMYGVDAATYERTYYEIPSMREIMRTLTADDDVRASMSSWSSCMKDSGYRADQPDDLYGVMNDWIAGVVEGVTPVGVVAEAERELASADLACRTESGFGTAVSTRFLELAEAEIAAKEGVVQEYRTMVEHAQSLLVDG</sequence>
<dbReference type="Proteomes" id="UP000561011">
    <property type="component" value="Unassembled WGS sequence"/>
</dbReference>
<accession>A0A853EX82</accession>
<proteinExistence type="predicted"/>
<reference evidence="1 2" key="1">
    <citation type="submission" date="2020-07" db="EMBL/GenBank/DDBJ databases">
        <title>MOT database genomes.</title>
        <authorList>
            <person name="Joseph S."/>
            <person name="Aduse-Opoku J."/>
            <person name="Hashim A."/>
            <person name="Wade W."/>
            <person name="Curtis M."/>
        </authorList>
    </citation>
    <scope>NUCLEOTIDE SEQUENCE [LARGE SCALE GENOMIC DNA]</scope>
    <source>
        <strain evidence="1 2">DSM 100099</strain>
    </source>
</reference>
<dbReference type="AlphaFoldDB" id="A0A853EX82"/>
<evidence type="ECO:0000313" key="1">
    <source>
        <dbReference type="EMBL" id="NYS95205.1"/>
    </source>
</evidence>
<dbReference type="EMBL" id="JACBYE010000060">
    <property type="protein sequence ID" value="NYS95205.1"/>
    <property type="molecule type" value="Genomic_DNA"/>
</dbReference>